<keyword evidence="2" id="KW-1185">Reference proteome</keyword>
<gene>
    <name evidence="1" type="ORF">DYI25_07335</name>
</gene>
<reference evidence="1 2" key="1">
    <citation type="journal article" date="2021" name="Microorganisms">
        <title>Bacterial Dimethylsulfoniopropionate Biosynthesis in the East China Sea.</title>
        <authorList>
            <person name="Liu J."/>
            <person name="Zhang Y."/>
            <person name="Liu J."/>
            <person name="Zhong H."/>
            <person name="Williams B.T."/>
            <person name="Zheng Y."/>
            <person name="Curson A.R.J."/>
            <person name="Sun C."/>
            <person name="Sun H."/>
            <person name="Song D."/>
            <person name="Wagner Mackenzie B."/>
            <person name="Bermejo Martinez A."/>
            <person name="Todd J.D."/>
            <person name="Zhang X.H."/>
        </authorList>
    </citation>
    <scope>NUCLEOTIDE SEQUENCE [LARGE SCALE GENOMIC DNA]</scope>
    <source>
        <strain evidence="1 2">ESS08</strain>
    </source>
</reference>
<evidence type="ECO:0000313" key="1">
    <source>
        <dbReference type="EMBL" id="MBS8264247.1"/>
    </source>
</evidence>
<evidence type="ECO:0008006" key="3">
    <source>
        <dbReference type="Google" id="ProtNLM"/>
    </source>
</evidence>
<name>A0A944GW22_9BACI</name>
<dbReference type="Gene3D" id="1.10.8.200">
    <property type="entry name" value="Replisome organizer (g39p helicase loader/inhibitor protein)"/>
    <property type="match status" value="1"/>
</dbReference>
<comment type="caution">
    <text evidence="1">The sequence shown here is derived from an EMBL/GenBank/DDBJ whole genome shotgun (WGS) entry which is preliminary data.</text>
</comment>
<accession>A0A944GW22</accession>
<evidence type="ECO:0000313" key="2">
    <source>
        <dbReference type="Proteomes" id="UP000761411"/>
    </source>
</evidence>
<dbReference type="AlphaFoldDB" id="A0A944GW22"/>
<protein>
    <recommendedName>
        <fullName evidence="3">Replicative helicase inhibitor G39P N-terminal domain-containing protein</fullName>
    </recommendedName>
</protein>
<dbReference type="EMBL" id="QTKX01000001">
    <property type="protein sequence ID" value="MBS8264247.1"/>
    <property type="molecule type" value="Genomic_DNA"/>
</dbReference>
<proteinExistence type="predicted"/>
<organism evidence="1 2">
    <name type="scientific">Mesobacillus boroniphilus</name>
    <dbReference type="NCBI Taxonomy" id="308892"/>
    <lineage>
        <taxon>Bacteria</taxon>
        <taxon>Bacillati</taxon>
        <taxon>Bacillota</taxon>
        <taxon>Bacilli</taxon>
        <taxon>Bacillales</taxon>
        <taxon>Bacillaceae</taxon>
        <taxon>Mesobacillus</taxon>
    </lineage>
</organism>
<sequence>MKRSKHMTKIDTYKVLNLIEKVYPLVTLKSETILSWMAKCESMDYSIVLKKLALHMRTNPYPPTLKEIIATSSNEGAYFEWLDEYSLR</sequence>
<dbReference type="Proteomes" id="UP000761411">
    <property type="component" value="Unassembled WGS sequence"/>
</dbReference>